<dbReference type="Pfam" id="PF14292">
    <property type="entry name" value="SusE"/>
    <property type="match status" value="1"/>
</dbReference>
<sequence length="578" mass="63792">MTTKNLYITKIVAFFLLVLVSCQQDDNLQPEGEWELSTPAVLTPSSGAKITLDENTPSETVMFSWEAAESSVGYGVTYEVLMDEQGGNFTDPIFVSKSSDNGNDTSFTITYEELNKTLAYNGYPANSEITLAFAVKANSLSKSSMDTGELKIVTFTNPLMPESLYISGTATEDNGDLSQAIELQRLTSSDGTSLSNKYEIYTSLKAGESYKFYNERSLPALQYGGSEGNIEFFGNEIVAEDSGQYRITVDLDNNTYELLHIEKWSMVGQPINGGWGGDEPLEYQGDGIWKASINLFETGGFVFRANGDWGYLLKRVVGTPNTLVMERDASSQGLSFEDIPNDLTGTYIVTLDLSPGNYNYTFERDGSVAAPIDTPSQLFLLENGTMIEEFTVDGNVFSSNKFIPLQSNNTYTLNSASDGSGTSYSVEGLLASSDSPDDNKVSDVLTLVENNNTFTVVSDRAIRFSIDFSAPSLTWTYYNFRLFHWDQANEKWDDRQEFLMTYSHPNTYTVTADLSADYDSKFISPWDYDLGSDAPSALAGNLIKSGGSNIVNITNSGTYTVTMILNDDYETGTYEFKQ</sequence>
<dbReference type="EMBL" id="CP122539">
    <property type="protein sequence ID" value="WGH76931.1"/>
    <property type="molecule type" value="Genomic_DNA"/>
</dbReference>
<dbReference type="Proteomes" id="UP001232001">
    <property type="component" value="Chromosome"/>
</dbReference>
<reference evidence="3 4" key="1">
    <citation type="submission" date="2023-04" db="EMBL/GenBank/DDBJ databases">
        <title>Tenacibaculum tangerinum sp. nov., isolated from sea tidal flat of South Korea.</title>
        <authorList>
            <person name="Lee S.H."/>
            <person name="Kim J.-J."/>
        </authorList>
    </citation>
    <scope>NUCLEOTIDE SEQUENCE [LARGE SCALE GENOMIC DNA]</scope>
    <source>
        <strain evidence="3 4">GRR-S3-23</strain>
    </source>
</reference>
<organism evidence="3 4">
    <name type="scientific">Tenacibaculum tangerinum</name>
    <dbReference type="NCBI Taxonomy" id="3038772"/>
    <lineage>
        <taxon>Bacteria</taxon>
        <taxon>Pseudomonadati</taxon>
        <taxon>Bacteroidota</taxon>
        <taxon>Flavobacteriia</taxon>
        <taxon>Flavobacteriales</taxon>
        <taxon>Flavobacteriaceae</taxon>
        <taxon>Tenacibaculum</taxon>
    </lineage>
</organism>
<dbReference type="RefSeq" id="WP_279652789.1">
    <property type="nucleotide sequence ID" value="NZ_CP122539.1"/>
</dbReference>
<keyword evidence="4" id="KW-1185">Reference proteome</keyword>
<feature type="domain" description="SusE outer membrane protein" evidence="2">
    <location>
        <begin position="39"/>
        <end position="136"/>
    </location>
</feature>
<gene>
    <name evidence="3" type="ORF">P8625_07250</name>
</gene>
<accession>A0ABY8L6B3</accession>
<keyword evidence="1" id="KW-0732">Signal</keyword>
<feature type="chain" id="PRO_5047509901" evidence="1">
    <location>
        <begin position="25"/>
        <end position="578"/>
    </location>
</feature>
<evidence type="ECO:0000313" key="4">
    <source>
        <dbReference type="Proteomes" id="UP001232001"/>
    </source>
</evidence>
<name>A0ABY8L6B3_9FLAO</name>
<protein>
    <submittedName>
        <fullName evidence="3">SusE domain-containing protein</fullName>
    </submittedName>
</protein>
<dbReference type="Gene3D" id="2.60.40.3620">
    <property type="match status" value="2"/>
</dbReference>
<dbReference type="PROSITE" id="PS51257">
    <property type="entry name" value="PROKAR_LIPOPROTEIN"/>
    <property type="match status" value="1"/>
</dbReference>
<proteinExistence type="predicted"/>
<feature type="signal peptide" evidence="1">
    <location>
        <begin position="1"/>
        <end position="24"/>
    </location>
</feature>
<dbReference type="InterPro" id="IPR025970">
    <property type="entry name" value="SusE"/>
</dbReference>
<evidence type="ECO:0000256" key="1">
    <source>
        <dbReference type="SAM" id="SignalP"/>
    </source>
</evidence>
<evidence type="ECO:0000259" key="2">
    <source>
        <dbReference type="Pfam" id="PF14292"/>
    </source>
</evidence>
<evidence type="ECO:0000313" key="3">
    <source>
        <dbReference type="EMBL" id="WGH76931.1"/>
    </source>
</evidence>